<proteinExistence type="predicted"/>
<feature type="transmembrane region" description="Helical" evidence="1">
    <location>
        <begin position="364"/>
        <end position="385"/>
    </location>
</feature>
<feature type="transmembrane region" description="Helical" evidence="1">
    <location>
        <begin position="248"/>
        <end position="269"/>
    </location>
</feature>
<organism evidence="2 3">
    <name type="scientific">Ligilactobacillus agilis</name>
    <dbReference type="NCBI Taxonomy" id="1601"/>
    <lineage>
        <taxon>Bacteria</taxon>
        <taxon>Bacillati</taxon>
        <taxon>Bacillota</taxon>
        <taxon>Bacilli</taxon>
        <taxon>Lactobacillales</taxon>
        <taxon>Lactobacillaceae</taxon>
        <taxon>Ligilactobacillus</taxon>
    </lineage>
</organism>
<feature type="transmembrane region" description="Helical" evidence="1">
    <location>
        <begin position="311"/>
        <end position="329"/>
    </location>
</feature>
<sequence length="416" mass="48153">MLPIITFIYPLFGILIMLIILFYGVVTNVSLNFTSKTKHNYLMWALSFGVLAGMYGYTFDYTYNDLFRYAEQVVYYFNGNISTIFTNDSEFLYVRDILFYIVSKIGDVHILPFIVGFVTYSLVFYITFDYMCRTNISFKLVNLICILSLVISIVTPYTVIGNTRNIFAATIIFFAAYRELIQEKKGILTYILYIIPCGIHTSAVVYVILRLSITLIQKMKYTTIVISFLIPLVVKMMYNIFSGINSNFILLIIVKNMIDKAYFYLFSNIKVVGVNALYDSIIRNYGLICLITIVVLTILDKDIFENKYMSFYFGNIICAFSVYSVSAGAFWRFEALALMFFPLILTYIKKKLMSDKMYKSLRIAKYLVSCIVISSFFIAYLNYIYQYDDLLTTLLKICSTSGVNILVECIHQLIHY</sequence>
<feature type="transmembrane region" description="Helical" evidence="1">
    <location>
        <begin position="6"/>
        <end position="29"/>
    </location>
</feature>
<evidence type="ECO:0000313" key="3">
    <source>
        <dbReference type="Proteomes" id="UP000234579"/>
    </source>
</evidence>
<keyword evidence="1" id="KW-0812">Transmembrane</keyword>
<feature type="transmembrane region" description="Helical" evidence="1">
    <location>
        <begin position="41"/>
        <end position="59"/>
    </location>
</feature>
<feature type="transmembrane region" description="Helical" evidence="1">
    <location>
        <begin position="188"/>
        <end position="209"/>
    </location>
</feature>
<keyword evidence="1" id="KW-0472">Membrane</keyword>
<comment type="caution">
    <text evidence="2">The sequence shown here is derived from an EMBL/GenBank/DDBJ whole genome shotgun (WGS) entry which is preliminary data.</text>
</comment>
<dbReference type="RefSeq" id="WP_101811493.1">
    <property type="nucleotide sequence ID" value="NZ_PKGI01000017.1"/>
</dbReference>
<feature type="transmembrane region" description="Helical" evidence="1">
    <location>
        <begin position="221"/>
        <end position="241"/>
    </location>
</feature>
<name>A0A2I2AC57_9LACO</name>
<reference evidence="3" key="1">
    <citation type="submission" date="2017-12" db="EMBL/GenBank/DDBJ databases">
        <authorList>
            <person name="Christensen H."/>
        </authorList>
    </citation>
    <scope>NUCLEOTIDE SEQUENCE [LARGE SCALE GENOMIC DNA]</scope>
    <source>
        <strain evidence="3">268A</strain>
    </source>
</reference>
<evidence type="ECO:0000256" key="1">
    <source>
        <dbReference type="SAM" id="Phobius"/>
    </source>
</evidence>
<evidence type="ECO:0008006" key="4">
    <source>
        <dbReference type="Google" id="ProtNLM"/>
    </source>
</evidence>
<keyword evidence="1" id="KW-1133">Transmembrane helix</keyword>
<dbReference type="AlphaFoldDB" id="A0A2I2AC57"/>
<protein>
    <recommendedName>
        <fullName evidence="4">EpsG family protein</fullName>
    </recommendedName>
</protein>
<feature type="transmembrane region" description="Helical" evidence="1">
    <location>
        <begin position="281"/>
        <end position="299"/>
    </location>
</feature>
<accession>A0A2I2AC57</accession>
<dbReference type="Proteomes" id="UP000234579">
    <property type="component" value="Unassembled WGS sequence"/>
</dbReference>
<gene>
    <name evidence="2" type="ORF">CYR79_03265</name>
</gene>
<evidence type="ECO:0000313" key="2">
    <source>
        <dbReference type="EMBL" id="PLA76961.1"/>
    </source>
</evidence>
<dbReference type="EMBL" id="PKGI01000017">
    <property type="protein sequence ID" value="PLA76961.1"/>
    <property type="molecule type" value="Genomic_DNA"/>
</dbReference>
<feature type="transmembrane region" description="Helical" evidence="1">
    <location>
        <begin position="140"/>
        <end position="159"/>
    </location>
</feature>
<feature type="transmembrane region" description="Helical" evidence="1">
    <location>
        <begin position="108"/>
        <end position="128"/>
    </location>
</feature>